<dbReference type="GO" id="GO:0042742">
    <property type="term" value="P:defense response to bacterium"/>
    <property type="evidence" value="ECO:0000318"/>
    <property type="project" value="GO_Central"/>
</dbReference>
<evidence type="ECO:0000313" key="10">
    <source>
        <dbReference type="Proteomes" id="UP000091857"/>
    </source>
</evidence>
<keyword evidence="2" id="KW-0805">Transcription regulation</keyword>
<dbReference type="GO" id="GO:0003700">
    <property type="term" value="F:DNA-binding transcription factor activity"/>
    <property type="evidence" value="ECO:0000318"/>
    <property type="project" value="GO_Central"/>
</dbReference>
<keyword evidence="10" id="KW-1185">Reference proteome</keyword>
<dbReference type="InterPro" id="IPR044810">
    <property type="entry name" value="WRKY_plant"/>
</dbReference>
<dbReference type="AlphaFoldDB" id="A0A140H8R3"/>
<dbReference type="STRING" id="3983.A0A140H8R3"/>
<dbReference type="Gramene" id="Manes.10G002200.1.v8.1">
    <property type="protein sequence ID" value="Manes.10G002200.1.v8.1.CDS"/>
    <property type="gene ID" value="Manes.10G002200.v8.1"/>
</dbReference>
<dbReference type="Proteomes" id="UP000091857">
    <property type="component" value="Chromosome 10"/>
</dbReference>
<dbReference type="PANTHER" id="PTHR31282">
    <property type="entry name" value="WRKY TRANSCRIPTION FACTOR 21-RELATED"/>
    <property type="match status" value="1"/>
</dbReference>
<dbReference type="OrthoDB" id="2021064at2759"/>
<dbReference type="Pfam" id="PF03106">
    <property type="entry name" value="WRKY"/>
    <property type="match status" value="1"/>
</dbReference>
<feature type="compositionally biased region" description="Basic and acidic residues" evidence="6">
    <location>
        <begin position="86"/>
        <end position="108"/>
    </location>
</feature>
<dbReference type="SMR" id="A0A140H8R3"/>
<dbReference type="InterPro" id="IPR036576">
    <property type="entry name" value="WRKY_dom_sf"/>
</dbReference>
<dbReference type="GO" id="GO:0009862">
    <property type="term" value="P:systemic acquired resistance, salicylic acid mediated signaling pathway"/>
    <property type="evidence" value="ECO:0000318"/>
    <property type="project" value="GO_Central"/>
</dbReference>
<feature type="region of interest" description="Disordered" evidence="6">
    <location>
        <begin position="81"/>
        <end position="112"/>
    </location>
</feature>
<dbReference type="EMBL" id="KT827634">
    <property type="protein sequence ID" value="AMO00427.1"/>
    <property type="molecule type" value="mRNA"/>
</dbReference>
<evidence type="ECO:0000256" key="2">
    <source>
        <dbReference type="ARBA" id="ARBA00023015"/>
    </source>
</evidence>
<evidence type="ECO:0000256" key="5">
    <source>
        <dbReference type="ARBA" id="ARBA00023242"/>
    </source>
</evidence>
<keyword evidence="5" id="KW-0539">Nucleus</keyword>
<organism evidence="8">
    <name type="scientific">Manihot esculenta</name>
    <name type="common">Cassava</name>
    <name type="synonym">Jatropha manihot</name>
    <dbReference type="NCBI Taxonomy" id="3983"/>
    <lineage>
        <taxon>Eukaryota</taxon>
        <taxon>Viridiplantae</taxon>
        <taxon>Streptophyta</taxon>
        <taxon>Embryophyta</taxon>
        <taxon>Tracheophyta</taxon>
        <taxon>Spermatophyta</taxon>
        <taxon>Magnoliopsida</taxon>
        <taxon>eudicotyledons</taxon>
        <taxon>Gunneridae</taxon>
        <taxon>Pentapetalae</taxon>
        <taxon>rosids</taxon>
        <taxon>fabids</taxon>
        <taxon>Malpighiales</taxon>
        <taxon>Euphorbiaceae</taxon>
        <taxon>Crotonoideae</taxon>
        <taxon>Manihoteae</taxon>
        <taxon>Manihot</taxon>
    </lineage>
</organism>
<evidence type="ECO:0000256" key="6">
    <source>
        <dbReference type="SAM" id="MobiDB-lite"/>
    </source>
</evidence>
<evidence type="ECO:0000313" key="8">
    <source>
        <dbReference type="EMBL" id="AMO00427.1"/>
    </source>
</evidence>
<evidence type="ECO:0000256" key="1">
    <source>
        <dbReference type="ARBA" id="ARBA00004123"/>
    </source>
</evidence>
<sequence>MATPWPENPSTSRERVIKELIQGQEIATHLQFLLKKPYGDDGFLSANELVVKILRSFTEALSLLTSCDFVEILQNQTTSQVDSVGCDDRRSEDSGESRKRPTTKDSRGSYKRKKISQSCTIVSPTTEDGLAWRKYGQKEILNAKYPRSYFRCTHKYDQGCKATKQVQRMEEDPQMFRTIYIGDHTCRDILKVPQIITEPDSHMLQHKEEAPLSDLTDNLSSLDPIMWKDLVSFESSDEPAAADSITMCAEGSCQSYDMDLVVKAIDFDSDLQFDESDFNYLS</sequence>
<dbReference type="PROSITE" id="PS50811">
    <property type="entry name" value="WRKY"/>
    <property type="match status" value="1"/>
</dbReference>
<name>A0A140H8R3_MANES</name>
<dbReference type="InterPro" id="IPR003657">
    <property type="entry name" value="WRKY_dom"/>
</dbReference>
<evidence type="ECO:0000256" key="4">
    <source>
        <dbReference type="ARBA" id="ARBA00023163"/>
    </source>
</evidence>
<dbReference type="Gene3D" id="2.20.25.80">
    <property type="entry name" value="WRKY domain"/>
    <property type="match status" value="1"/>
</dbReference>
<accession>A0A140H8R3</accession>
<dbReference type="EMBL" id="CM004396">
    <property type="protein sequence ID" value="OAY38278.1"/>
    <property type="molecule type" value="Genomic_DNA"/>
</dbReference>
<feature type="domain" description="WRKY" evidence="7">
    <location>
        <begin position="127"/>
        <end position="184"/>
    </location>
</feature>
<keyword evidence="3" id="KW-0238">DNA-binding</keyword>
<dbReference type="GO" id="GO:1900457">
    <property type="term" value="P:regulation of brassinosteroid mediated signaling pathway"/>
    <property type="evidence" value="ECO:0000318"/>
    <property type="project" value="GO_Central"/>
</dbReference>
<comment type="subcellular location">
    <subcellularLocation>
        <location evidence="1">Nucleus</location>
    </subcellularLocation>
</comment>
<dbReference type="OMA" id="CDDRRSE"/>
<reference evidence="9 10" key="2">
    <citation type="submission" date="2016-02" db="EMBL/GenBank/DDBJ databases">
        <title>WGS assembly of Manihot esculenta.</title>
        <authorList>
            <person name="Bredeson J.V."/>
            <person name="Prochnik S.E."/>
            <person name="Lyons J.B."/>
            <person name="Schmutz J."/>
            <person name="Grimwood J."/>
            <person name="Vrebalov J."/>
            <person name="Bart R.S."/>
            <person name="Amuge T."/>
            <person name="Ferguson M.E."/>
            <person name="Green R."/>
            <person name="Putnam N."/>
            <person name="Stites J."/>
            <person name="Rounsley S."/>
            <person name="Rokhsar D.S."/>
        </authorList>
    </citation>
    <scope>NUCLEOTIDE SEQUENCE [LARGE SCALE GENOMIC DNA]</scope>
    <source>
        <strain evidence="10">cv. AM560-2</strain>
        <tissue evidence="9">Leaf</tissue>
    </source>
</reference>
<dbReference type="SMART" id="SM00774">
    <property type="entry name" value="WRKY"/>
    <property type="match status" value="1"/>
</dbReference>
<evidence type="ECO:0000313" key="9">
    <source>
        <dbReference type="EMBL" id="OAY38278.1"/>
    </source>
</evidence>
<keyword evidence="4" id="KW-0804">Transcription</keyword>
<dbReference type="GO" id="GO:0006355">
    <property type="term" value="P:regulation of DNA-templated transcription"/>
    <property type="evidence" value="ECO:0000318"/>
    <property type="project" value="GO_Central"/>
</dbReference>
<dbReference type="GO" id="GO:0000976">
    <property type="term" value="F:transcription cis-regulatory region binding"/>
    <property type="evidence" value="ECO:0000318"/>
    <property type="project" value="GO_Central"/>
</dbReference>
<dbReference type="SUPFAM" id="SSF118290">
    <property type="entry name" value="WRKY DNA-binding domain"/>
    <property type="match status" value="1"/>
</dbReference>
<dbReference type="GO" id="GO:0005634">
    <property type="term" value="C:nucleus"/>
    <property type="evidence" value="ECO:0000318"/>
    <property type="project" value="GO_Central"/>
</dbReference>
<protein>
    <submittedName>
        <fullName evidence="8">WRKY transcription factor 59</fullName>
    </submittedName>
</protein>
<proteinExistence type="evidence at transcript level"/>
<evidence type="ECO:0000259" key="7">
    <source>
        <dbReference type="PROSITE" id="PS50811"/>
    </source>
</evidence>
<evidence type="ECO:0000256" key="3">
    <source>
        <dbReference type="ARBA" id="ARBA00023125"/>
    </source>
</evidence>
<gene>
    <name evidence="9" type="ORF">MANES_10G002200</name>
</gene>
<reference evidence="8" key="1">
    <citation type="journal article" date="2016" name="Front. Plant Sci.">
        <title>Genome-Wide Identification and Expression Analysis of the WRKY Gene Family in Cassava.</title>
        <authorList>
            <person name="Wei Y."/>
            <person name="Shi H."/>
            <person name="Xia Z."/>
            <person name="Tie W."/>
            <person name="Ding Z."/>
            <person name="Yan Y."/>
            <person name="Wang W."/>
            <person name="Hu W."/>
            <person name="Li K."/>
        </authorList>
    </citation>
    <scope>NUCLEOTIDE SEQUENCE</scope>
</reference>